<proteinExistence type="inferred from homology"/>
<comment type="similarity">
    <text evidence="1">Belongs to the LacAB/RpiB family.</text>
</comment>
<dbReference type="InterPro" id="IPR036569">
    <property type="entry name" value="RpiB_LacA_LacB_sf"/>
</dbReference>
<dbReference type="PANTHER" id="PTHR30345">
    <property type="entry name" value="RIBOSE-5-PHOSPHATE ISOMERASE B"/>
    <property type="match status" value="1"/>
</dbReference>
<dbReference type="Proteomes" id="UP000177941">
    <property type="component" value="Unassembled WGS sequence"/>
</dbReference>
<evidence type="ECO:0000313" key="2">
    <source>
        <dbReference type="EMBL" id="OGY37221.1"/>
    </source>
</evidence>
<gene>
    <name evidence="2" type="ORF">A3E36_01335</name>
</gene>
<name>A0A1G1XBE4_9BACT</name>
<evidence type="ECO:0000256" key="1">
    <source>
        <dbReference type="ARBA" id="ARBA00008754"/>
    </source>
</evidence>
<dbReference type="Pfam" id="PF02502">
    <property type="entry name" value="LacAB_rpiB"/>
    <property type="match status" value="1"/>
</dbReference>
<dbReference type="SUPFAM" id="SSF89623">
    <property type="entry name" value="Ribose/Galactose isomerase RpiB/AlsB"/>
    <property type="match status" value="1"/>
</dbReference>
<sequence length="150" mass="16275">MNIFIGADHRGFAMKEGLIAWLQQQGHNVEDMGATEFTEGDDYPDYAMLVAKKIAEDIENNRGILLCGSGVGMAVAANKVAGVRAALIHDVEIAKIARNDDDINILALGSDFISLEEAQAIASTFLSTPFSGLERHVRRVGKIAEMEKNE</sequence>
<evidence type="ECO:0000313" key="3">
    <source>
        <dbReference type="Proteomes" id="UP000177941"/>
    </source>
</evidence>
<dbReference type="GO" id="GO:0009052">
    <property type="term" value="P:pentose-phosphate shunt, non-oxidative branch"/>
    <property type="evidence" value="ECO:0007669"/>
    <property type="project" value="TreeGrafter"/>
</dbReference>
<dbReference type="PANTHER" id="PTHR30345:SF0">
    <property type="entry name" value="DNA DAMAGE-REPAIR_TOLERATION PROTEIN DRT102"/>
    <property type="match status" value="1"/>
</dbReference>
<dbReference type="GO" id="GO:0019316">
    <property type="term" value="P:D-allose catabolic process"/>
    <property type="evidence" value="ECO:0007669"/>
    <property type="project" value="TreeGrafter"/>
</dbReference>
<dbReference type="PIRSF" id="PIRSF005384">
    <property type="entry name" value="RpiB_LacA_B"/>
    <property type="match status" value="1"/>
</dbReference>
<dbReference type="Gene3D" id="3.40.1400.10">
    <property type="entry name" value="Sugar-phosphate isomerase, RpiB/LacA/LacB"/>
    <property type="match status" value="1"/>
</dbReference>
<dbReference type="EMBL" id="MHHS01000016">
    <property type="protein sequence ID" value="OGY37221.1"/>
    <property type="molecule type" value="Genomic_DNA"/>
</dbReference>
<dbReference type="InterPro" id="IPR003500">
    <property type="entry name" value="RpiB_LacA_LacB"/>
</dbReference>
<organism evidence="2 3">
    <name type="scientific">Candidatus Andersenbacteria bacterium RIFCSPHIGHO2_12_FULL_45_11b</name>
    <dbReference type="NCBI Taxonomy" id="1797282"/>
    <lineage>
        <taxon>Bacteria</taxon>
        <taxon>Candidatus Anderseniibacteriota</taxon>
    </lineage>
</organism>
<dbReference type="AlphaFoldDB" id="A0A1G1XBE4"/>
<dbReference type="NCBIfam" id="TIGR00689">
    <property type="entry name" value="rpiB_lacA_lacB"/>
    <property type="match status" value="1"/>
</dbReference>
<dbReference type="NCBIfam" id="NF004051">
    <property type="entry name" value="PRK05571.1"/>
    <property type="match status" value="1"/>
</dbReference>
<evidence type="ECO:0008006" key="4">
    <source>
        <dbReference type="Google" id="ProtNLM"/>
    </source>
</evidence>
<comment type="caution">
    <text evidence="2">The sequence shown here is derived from an EMBL/GenBank/DDBJ whole genome shotgun (WGS) entry which is preliminary data.</text>
</comment>
<accession>A0A1G1XBE4</accession>
<protein>
    <recommendedName>
        <fullName evidence="4">Ribose 5-phosphate isomerase B</fullName>
    </recommendedName>
</protein>
<dbReference type="GO" id="GO:0004751">
    <property type="term" value="F:ribose-5-phosphate isomerase activity"/>
    <property type="evidence" value="ECO:0007669"/>
    <property type="project" value="TreeGrafter"/>
</dbReference>
<reference evidence="2 3" key="1">
    <citation type="journal article" date="2016" name="Nat. Commun.">
        <title>Thousands of microbial genomes shed light on interconnected biogeochemical processes in an aquifer system.</title>
        <authorList>
            <person name="Anantharaman K."/>
            <person name="Brown C.T."/>
            <person name="Hug L.A."/>
            <person name="Sharon I."/>
            <person name="Castelle C.J."/>
            <person name="Probst A.J."/>
            <person name="Thomas B.C."/>
            <person name="Singh A."/>
            <person name="Wilkins M.J."/>
            <person name="Karaoz U."/>
            <person name="Brodie E.L."/>
            <person name="Williams K.H."/>
            <person name="Hubbard S.S."/>
            <person name="Banfield J.F."/>
        </authorList>
    </citation>
    <scope>NUCLEOTIDE SEQUENCE [LARGE SCALE GENOMIC DNA]</scope>
</reference>